<feature type="transmembrane region" description="Helical" evidence="1">
    <location>
        <begin position="46"/>
        <end position="67"/>
    </location>
</feature>
<evidence type="ECO:0000313" key="2">
    <source>
        <dbReference type="EMBL" id="MBB3108469.1"/>
    </source>
</evidence>
<evidence type="ECO:0000256" key="1">
    <source>
        <dbReference type="SAM" id="Phobius"/>
    </source>
</evidence>
<dbReference type="Pfam" id="PF17247">
    <property type="entry name" value="DUF5316"/>
    <property type="match status" value="1"/>
</dbReference>
<sequence>MQVFIIIGIVGFVLAAIFNGTFVSGDRQRANFYSETKEDRHARGKATDWLMLGSVISFGIAALIYWLS</sequence>
<organism evidence="2 3">
    <name type="scientific">Paenibacillus phyllosphaerae</name>
    <dbReference type="NCBI Taxonomy" id="274593"/>
    <lineage>
        <taxon>Bacteria</taxon>
        <taxon>Bacillati</taxon>
        <taxon>Bacillota</taxon>
        <taxon>Bacilli</taxon>
        <taxon>Bacillales</taxon>
        <taxon>Paenibacillaceae</taxon>
        <taxon>Paenibacillus</taxon>
    </lineage>
</organism>
<gene>
    <name evidence="2" type="ORF">FHS18_000497</name>
</gene>
<dbReference type="EMBL" id="JACHXK010000001">
    <property type="protein sequence ID" value="MBB3108469.1"/>
    <property type="molecule type" value="Genomic_DNA"/>
</dbReference>
<evidence type="ECO:0000313" key="3">
    <source>
        <dbReference type="Proteomes" id="UP000570361"/>
    </source>
</evidence>
<name>A0A7W5ATG6_9BACL</name>
<comment type="caution">
    <text evidence="2">The sequence shown here is derived from an EMBL/GenBank/DDBJ whole genome shotgun (WGS) entry which is preliminary data.</text>
</comment>
<dbReference type="Proteomes" id="UP000570361">
    <property type="component" value="Unassembled WGS sequence"/>
</dbReference>
<feature type="transmembrane region" description="Helical" evidence="1">
    <location>
        <begin position="6"/>
        <end position="25"/>
    </location>
</feature>
<proteinExistence type="predicted"/>
<keyword evidence="1" id="KW-0812">Transmembrane</keyword>
<dbReference type="RefSeq" id="WP_246427403.1">
    <property type="nucleotide sequence ID" value="NZ_JACHXK010000001.1"/>
</dbReference>
<keyword evidence="3" id="KW-1185">Reference proteome</keyword>
<keyword evidence="1" id="KW-1133">Transmembrane helix</keyword>
<dbReference type="AlphaFoldDB" id="A0A7W5ATG6"/>
<protein>
    <submittedName>
        <fullName evidence="2">Uncharacterized protein</fullName>
    </submittedName>
</protein>
<accession>A0A7W5ATG6</accession>
<keyword evidence="1" id="KW-0472">Membrane</keyword>
<dbReference type="InterPro" id="IPR035167">
    <property type="entry name" value="DUF5316"/>
</dbReference>
<reference evidence="2 3" key="1">
    <citation type="submission" date="2020-08" db="EMBL/GenBank/DDBJ databases">
        <title>Genomic Encyclopedia of Type Strains, Phase III (KMG-III): the genomes of soil and plant-associated and newly described type strains.</title>
        <authorList>
            <person name="Whitman W."/>
        </authorList>
    </citation>
    <scope>NUCLEOTIDE SEQUENCE [LARGE SCALE GENOMIC DNA]</scope>
    <source>
        <strain evidence="2 3">CECT 5862</strain>
    </source>
</reference>